<accession>A0A3D9L459</accession>
<comment type="caution">
    <text evidence="1">The sequence shown here is derived from an EMBL/GenBank/DDBJ whole genome shotgun (WGS) entry which is preliminary data.</text>
</comment>
<name>A0A3D9L459_MARFU</name>
<evidence type="ECO:0000313" key="2">
    <source>
        <dbReference type="Proteomes" id="UP000256779"/>
    </source>
</evidence>
<dbReference type="AlphaFoldDB" id="A0A3D9L459"/>
<dbReference type="EMBL" id="QREG01000008">
    <property type="protein sequence ID" value="RED99448.1"/>
    <property type="molecule type" value="Genomic_DNA"/>
</dbReference>
<evidence type="ECO:0000313" key="1">
    <source>
        <dbReference type="EMBL" id="RED99448.1"/>
    </source>
</evidence>
<reference evidence="1 2" key="1">
    <citation type="submission" date="2018-07" db="EMBL/GenBank/DDBJ databases">
        <title>Genomic Encyclopedia of Type Strains, Phase IV (KMG-IV): sequencing the most valuable type-strain genomes for metagenomic binning, comparative biology and taxonomic classification.</title>
        <authorList>
            <person name="Goeker M."/>
        </authorList>
    </citation>
    <scope>NUCLEOTIDE SEQUENCE [LARGE SCALE GENOMIC DNA]</scope>
    <source>
        <strain evidence="1 2">DSM 4134</strain>
    </source>
</reference>
<dbReference type="Proteomes" id="UP000256779">
    <property type="component" value="Unassembled WGS sequence"/>
</dbReference>
<gene>
    <name evidence="1" type="ORF">C7460_10864</name>
</gene>
<protein>
    <submittedName>
        <fullName evidence="1">Uncharacterized protein</fullName>
    </submittedName>
</protein>
<organism evidence="1 2">
    <name type="scientific">Marinoscillum furvescens DSM 4134</name>
    <dbReference type="NCBI Taxonomy" id="1122208"/>
    <lineage>
        <taxon>Bacteria</taxon>
        <taxon>Pseudomonadati</taxon>
        <taxon>Bacteroidota</taxon>
        <taxon>Cytophagia</taxon>
        <taxon>Cytophagales</taxon>
        <taxon>Reichenbachiellaceae</taxon>
        <taxon>Marinoscillum</taxon>
    </lineage>
</organism>
<keyword evidence="2" id="KW-1185">Reference proteome</keyword>
<proteinExistence type="predicted"/>
<sequence length="52" mass="6052">MMLLKSNTLQVASRLNHETNWDNVGVRIVAEGELLICLAKILSYDFFYHLDR</sequence>